<organism evidence="3 4">
    <name type="scientific">Hibiscus sabdariffa</name>
    <name type="common">roselle</name>
    <dbReference type="NCBI Taxonomy" id="183260"/>
    <lineage>
        <taxon>Eukaryota</taxon>
        <taxon>Viridiplantae</taxon>
        <taxon>Streptophyta</taxon>
        <taxon>Embryophyta</taxon>
        <taxon>Tracheophyta</taxon>
        <taxon>Spermatophyta</taxon>
        <taxon>Magnoliopsida</taxon>
        <taxon>eudicotyledons</taxon>
        <taxon>Gunneridae</taxon>
        <taxon>Pentapetalae</taxon>
        <taxon>rosids</taxon>
        <taxon>malvids</taxon>
        <taxon>Malvales</taxon>
        <taxon>Malvaceae</taxon>
        <taxon>Malvoideae</taxon>
        <taxon>Hibiscus</taxon>
    </lineage>
</organism>
<dbReference type="PANTHER" id="PTHR44329">
    <property type="entry name" value="SERINE/THREONINE-PROTEIN KINASE TNNI3K-RELATED"/>
    <property type="match status" value="1"/>
</dbReference>
<gene>
    <name evidence="3" type="ORF">V6N12_066665</name>
</gene>
<comment type="caution">
    <text evidence="3">The sequence shown here is derived from an EMBL/GenBank/DDBJ whole genome shotgun (WGS) entry which is preliminary data.</text>
</comment>
<dbReference type="SMART" id="SM00219">
    <property type="entry name" value="TyrKc"/>
    <property type="match status" value="1"/>
</dbReference>
<dbReference type="Gene3D" id="1.10.510.10">
    <property type="entry name" value="Transferase(Phosphotransferase) domain 1"/>
    <property type="match status" value="1"/>
</dbReference>
<dbReference type="InterPro" id="IPR011009">
    <property type="entry name" value="Kinase-like_dom_sf"/>
</dbReference>
<feature type="region of interest" description="Disordered" evidence="1">
    <location>
        <begin position="130"/>
        <end position="153"/>
    </location>
</feature>
<dbReference type="InterPro" id="IPR000719">
    <property type="entry name" value="Prot_kinase_dom"/>
</dbReference>
<dbReference type="PANTHER" id="PTHR44329:SF96">
    <property type="entry name" value="OS04G0610900 PROTEIN"/>
    <property type="match status" value="1"/>
</dbReference>
<evidence type="ECO:0000259" key="2">
    <source>
        <dbReference type="PROSITE" id="PS50011"/>
    </source>
</evidence>
<dbReference type="InterPro" id="IPR020635">
    <property type="entry name" value="Tyr_kinase_cat_dom"/>
</dbReference>
<dbReference type="Proteomes" id="UP001472677">
    <property type="component" value="Unassembled WGS sequence"/>
</dbReference>
<keyword evidence="4" id="KW-1185">Reference proteome</keyword>
<dbReference type="EMBL" id="JBBPBM010000129">
    <property type="protein sequence ID" value="KAK8505134.1"/>
    <property type="molecule type" value="Genomic_DNA"/>
</dbReference>
<dbReference type="PROSITE" id="PS50011">
    <property type="entry name" value="PROTEIN_KINASE_DOM"/>
    <property type="match status" value="1"/>
</dbReference>
<proteinExistence type="predicted"/>
<dbReference type="Pfam" id="PF07714">
    <property type="entry name" value="PK_Tyr_Ser-Thr"/>
    <property type="match status" value="1"/>
</dbReference>
<dbReference type="InterPro" id="IPR001245">
    <property type="entry name" value="Ser-Thr/Tyr_kinase_cat_dom"/>
</dbReference>
<feature type="domain" description="Protein kinase" evidence="2">
    <location>
        <begin position="1"/>
        <end position="126"/>
    </location>
</feature>
<name>A0ABR2BDC4_9ROSI</name>
<sequence length="153" mass="16752">MFLAATGVDGTGNGMTMSRGNLSLSLQPPPEPEWMAPEFLRGEPSNEKSDVYSFGVILWELVTMQQPWSGLSPAQVVGAVAFQNRRLAIPPNTSPKLASLMESCWVDDPARRPSFDNIVEALKKLLKSPLRSMQNVPQSKPLPKTPSSAMSFH</sequence>
<evidence type="ECO:0000313" key="4">
    <source>
        <dbReference type="Proteomes" id="UP001472677"/>
    </source>
</evidence>
<accession>A0ABR2BDC4</accession>
<protein>
    <recommendedName>
        <fullName evidence="2">Protein kinase domain-containing protein</fullName>
    </recommendedName>
</protein>
<dbReference type="InterPro" id="IPR051681">
    <property type="entry name" value="Ser/Thr_Kinases-Pseudokinases"/>
</dbReference>
<dbReference type="SUPFAM" id="SSF56112">
    <property type="entry name" value="Protein kinase-like (PK-like)"/>
    <property type="match status" value="1"/>
</dbReference>
<evidence type="ECO:0000313" key="3">
    <source>
        <dbReference type="EMBL" id="KAK8505134.1"/>
    </source>
</evidence>
<evidence type="ECO:0000256" key="1">
    <source>
        <dbReference type="SAM" id="MobiDB-lite"/>
    </source>
</evidence>
<reference evidence="3 4" key="1">
    <citation type="journal article" date="2024" name="G3 (Bethesda)">
        <title>Genome assembly of Hibiscus sabdariffa L. provides insights into metabolisms of medicinal natural products.</title>
        <authorList>
            <person name="Kim T."/>
        </authorList>
    </citation>
    <scope>NUCLEOTIDE SEQUENCE [LARGE SCALE GENOMIC DNA]</scope>
    <source>
        <strain evidence="3">TK-2024</strain>
        <tissue evidence="3">Old leaves</tissue>
    </source>
</reference>